<evidence type="ECO:0000256" key="5">
    <source>
        <dbReference type="ARBA" id="ARBA00023136"/>
    </source>
</evidence>
<organism evidence="11 12">
    <name type="scientific">Aphanomyces stellatus</name>
    <dbReference type="NCBI Taxonomy" id="120398"/>
    <lineage>
        <taxon>Eukaryota</taxon>
        <taxon>Sar</taxon>
        <taxon>Stramenopiles</taxon>
        <taxon>Oomycota</taxon>
        <taxon>Saprolegniomycetes</taxon>
        <taxon>Saprolegniales</taxon>
        <taxon>Verrucalvaceae</taxon>
        <taxon>Aphanomyces</taxon>
    </lineage>
</organism>
<proteinExistence type="inferred from homology"/>
<keyword evidence="3 8" id="KW-0812">Transmembrane</keyword>
<dbReference type="GO" id="GO:0005886">
    <property type="term" value="C:plasma membrane"/>
    <property type="evidence" value="ECO:0007669"/>
    <property type="project" value="TreeGrafter"/>
</dbReference>
<evidence type="ECO:0000256" key="2">
    <source>
        <dbReference type="ARBA" id="ARBA00006244"/>
    </source>
</evidence>
<evidence type="ECO:0000256" key="3">
    <source>
        <dbReference type="ARBA" id="ARBA00022692"/>
    </source>
</evidence>
<feature type="transmembrane region" description="Helical" evidence="8">
    <location>
        <begin position="99"/>
        <end position="122"/>
    </location>
</feature>
<evidence type="ECO:0000256" key="4">
    <source>
        <dbReference type="ARBA" id="ARBA00022989"/>
    </source>
</evidence>
<reference evidence="10" key="2">
    <citation type="submission" date="2019-06" db="EMBL/GenBank/DDBJ databases">
        <title>Genomics analysis of Aphanomyces spp. identifies a new class of oomycete effector associated with host adaptation.</title>
        <authorList>
            <person name="Gaulin E."/>
        </authorList>
    </citation>
    <scope>NUCLEOTIDE SEQUENCE</scope>
    <source>
        <strain evidence="10">CBS 578.67</strain>
    </source>
</reference>
<protein>
    <recommendedName>
        <fullName evidence="6">Transmembrane protein 198</fullName>
    </recommendedName>
</protein>
<dbReference type="Proteomes" id="UP000332933">
    <property type="component" value="Unassembled WGS sequence"/>
</dbReference>
<evidence type="ECO:0000256" key="1">
    <source>
        <dbReference type="ARBA" id="ARBA00004141"/>
    </source>
</evidence>
<evidence type="ECO:0000256" key="8">
    <source>
        <dbReference type="SAM" id="Phobius"/>
    </source>
</evidence>
<feature type="transmembrane region" description="Helical" evidence="8">
    <location>
        <begin position="241"/>
        <end position="265"/>
    </location>
</feature>
<feature type="transmembrane region" description="Helical" evidence="8">
    <location>
        <begin position="159"/>
        <end position="182"/>
    </location>
</feature>
<sequence>MFHPVTSNHSRLHKRSRQFPMYLSNNRGDEPLLGPPQPRKRILGPSILLSPRSRHLAMTGASFLAIAGFAFVTICMLSADLTTRRTSYLAASANDTAPTAQVIGTVAPAVIYALSIGGGALLGFFGYRFIRAAFFAAGFTTGLVVFFDFGTQIFKDASWVVAGSLVLAFVCAIIVGLLALFLYRYGIAFMGILAGIALGAFLGSLFFMQLNPTTPEIPMIISMLVCGVILGLVAFFEEKPVIIICTSFLGAFFVVLGAGNFIGQYPTLANIQSLLGSLQSAHMPAAWWGYFAATIVLWLICIAVQVELTAIGVDHAADAEKKANARRPPRPASAKAAPVVNIVIGADGKPAEKPPRGSFKTERGI</sequence>
<keyword evidence="5 8" id="KW-0472">Membrane</keyword>
<accession>A0A485LB72</accession>
<dbReference type="EMBL" id="VJMH01006379">
    <property type="protein sequence ID" value="KAF0690376.1"/>
    <property type="molecule type" value="Genomic_DNA"/>
</dbReference>
<dbReference type="InterPro" id="IPR040236">
    <property type="entry name" value="TMEM198"/>
</dbReference>
<feature type="transmembrane region" description="Helical" evidence="8">
    <location>
        <begin position="217"/>
        <end position="236"/>
    </location>
</feature>
<evidence type="ECO:0000313" key="12">
    <source>
        <dbReference type="Proteomes" id="UP000332933"/>
    </source>
</evidence>
<evidence type="ECO:0000313" key="10">
    <source>
        <dbReference type="EMBL" id="KAF0690376.1"/>
    </source>
</evidence>
<feature type="domain" description="TM7S3/TM198-like" evidence="9">
    <location>
        <begin position="116"/>
        <end position="306"/>
    </location>
</feature>
<name>A0A485LB72_9STRA</name>
<dbReference type="EMBL" id="CAADRA010006400">
    <property type="protein sequence ID" value="VFT94949.1"/>
    <property type="molecule type" value="Genomic_DNA"/>
</dbReference>
<dbReference type="Pfam" id="PF13886">
    <property type="entry name" value="TM7S3_TM198"/>
    <property type="match status" value="1"/>
</dbReference>
<dbReference type="AlphaFoldDB" id="A0A485LB72"/>
<evidence type="ECO:0000313" key="11">
    <source>
        <dbReference type="EMBL" id="VFT94949.1"/>
    </source>
</evidence>
<dbReference type="OrthoDB" id="72599at2759"/>
<gene>
    <name evidence="11" type="primary">Aste57867_18211</name>
    <name evidence="10" type="ORF">As57867_018149</name>
    <name evidence="11" type="ORF">ASTE57867_18211</name>
</gene>
<feature type="transmembrane region" description="Helical" evidence="8">
    <location>
        <begin position="189"/>
        <end position="211"/>
    </location>
</feature>
<feature type="transmembrane region" description="Helical" evidence="8">
    <location>
        <begin position="285"/>
        <end position="304"/>
    </location>
</feature>
<keyword evidence="4 8" id="KW-1133">Transmembrane helix</keyword>
<evidence type="ECO:0000256" key="7">
    <source>
        <dbReference type="SAM" id="MobiDB-lite"/>
    </source>
</evidence>
<feature type="transmembrane region" description="Helical" evidence="8">
    <location>
        <begin position="129"/>
        <end position="147"/>
    </location>
</feature>
<dbReference type="PANTHER" id="PTHR31247:SF5">
    <property type="entry name" value="DUF4203 DOMAIN-CONTAINING PROTEIN"/>
    <property type="match status" value="1"/>
</dbReference>
<comment type="similarity">
    <text evidence="2">Belongs to the TMEM198 family.</text>
</comment>
<keyword evidence="12" id="KW-1185">Reference proteome</keyword>
<dbReference type="InterPro" id="IPR025256">
    <property type="entry name" value="TM7S3/TM198-like_dom"/>
</dbReference>
<dbReference type="PANTHER" id="PTHR31247">
    <property type="entry name" value="TRANSMEMBRANE PROTEIN 198 FAMILY MEMBER"/>
    <property type="match status" value="1"/>
</dbReference>
<reference evidence="11 12" key="1">
    <citation type="submission" date="2019-03" db="EMBL/GenBank/DDBJ databases">
        <authorList>
            <person name="Gaulin E."/>
            <person name="Dumas B."/>
        </authorList>
    </citation>
    <scope>NUCLEOTIDE SEQUENCE [LARGE SCALE GENOMIC DNA]</scope>
    <source>
        <strain evidence="11">CBS 568.67</strain>
    </source>
</reference>
<feature type="compositionally biased region" description="Basic and acidic residues" evidence="7">
    <location>
        <begin position="349"/>
        <end position="365"/>
    </location>
</feature>
<evidence type="ECO:0000259" key="9">
    <source>
        <dbReference type="Pfam" id="PF13886"/>
    </source>
</evidence>
<feature type="region of interest" description="Disordered" evidence="7">
    <location>
        <begin position="345"/>
        <end position="365"/>
    </location>
</feature>
<feature type="transmembrane region" description="Helical" evidence="8">
    <location>
        <begin position="56"/>
        <end position="79"/>
    </location>
</feature>
<comment type="subcellular location">
    <subcellularLocation>
        <location evidence="1">Membrane</location>
        <topology evidence="1">Multi-pass membrane protein</topology>
    </subcellularLocation>
</comment>
<evidence type="ECO:0000256" key="6">
    <source>
        <dbReference type="ARBA" id="ARBA00049737"/>
    </source>
</evidence>